<dbReference type="Pfam" id="PF06439">
    <property type="entry name" value="3keto-disac_hyd"/>
    <property type="match status" value="1"/>
</dbReference>
<dbReference type="InterPro" id="IPR005084">
    <property type="entry name" value="CBM6"/>
</dbReference>
<feature type="domain" description="Cytochrome c" evidence="6">
    <location>
        <begin position="399"/>
        <end position="513"/>
    </location>
</feature>
<name>A6DM12_9BACT</name>
<organism evidence="8 9">
    <name type="scientific">Lentisphaera araneosa HTCC2155</name>
    <dbReference type="NCBI Taxonomy" id="313628"/>
    <lineage>
        <taxon>Bacteria</taxon>
        <taxon>Pseudomonadati</taxon>
        <taxon>Lentisphaerota</taxon>
        <taxon>Lentisphaeria</taxon>
        <taxon>Lentisphaerales</taxon>
        <taxon>Lentisphaeraceae</taxon>
        <taxon>Lentisphaera</taxon>
    </lineage>
</organism>
<evidence type="ECO:0000256" key="1">
    <source>
        <dbReference type="ARBA" id="ARBA00022617"/>
    </source>
</evidence>
<accession>A6DM12</accession>
<dbReference type="Pfam" id="PF00034">
    <property type="entry name" value="Cytochrom_C"/>
    <property type="match status" value="1"/>
</dbReference>
<sequence>MQSLTLKSFFNFNILLMSLCAMGDTKPFHKIYEAEDAKRDQLTIKNNHLGFSGEGFVEGFYNNADGLLTFTVQAKKTGPQYITVRYAAGFGNAVIILGVNKEEQEFSMPSTGSWKIWSEVSIPVSLKQGTNAISFKMKESTTQCLNIDYLSLGKSAKKSIKPRPRVATNASPTLRDAFFKPGGWEDIADAKAVGHKLIVTEEGEGMLINGRTGKTNNISTKKHYQDIEFHLEFMLAKGSNAGVYFMGRYEIQILDSYGKDKWGFDVLGGLYQRWPPQRGAGVPAKVNAAKKPGEWQTMDVIFRAPRFDETGRRVSQAFFKEVKINGQLAQENLYAVGPTRSSQYNDEAPKGPIMIQGDHGPIVIRKMTVKEIDLSHIKTKKLSPDEQRPLAQNGDPMIDMVAMGKDVFQNKGCIECHNTTTNDQIVKTGPAIYGIFQKKPISITVKESAEDHIVNLPADKAYLYQSLREPTAHLSLNKKDNNKAFLPIMPAFTPETLKDSEIEALYHYLITLNEEKNAGPKVSWLNKPKDEYNIWKDRGSVIVQDRPRMQRADIPGTSARSYFVGLPGNLNYSFDPRSMGISMIWNGPFVSINGMMNGRGKSNSIGDKAILWTQGTSDFFTPYLKSGRLLDRSFTESARADSHYVSNNLKFEGDYLEEVRKMDSKLLSVETSKGKLPKFNYEVEGNQLELTFEVLKNNSIKAIFNAQLKRDLSLSVPTSNFTDFTASVGTVLDGKWTIPAGSHENINFTAKRKSKLKKVHTAGVNSAPRENLLGQKVQWSKANDAEQKKAGMDQAYTLYNAEVPKDIHGRKQLFEPLGIEFLNKDIAFVTTRTAGVWKVVNDKWFLFSEGHYDSLGLVIESENSIVIGEKPGLTRLIDSDGDNWADKRENISDQFRFSGNYHEYLHGPISYKGGYLYNLNLTHNLPSNYKAGGNFMGTGGGLKGWMCYVDKDGNFSTFANGFRSPAGLSLSPDKEIIYTENQGEYVGTSKVFKVEKGKFYGNPTGLVDLPGHTFKSPEVQWDAVKDKRELAMILLPHNKVMNAPGNPTWDLTKGAFGPFKDQMFLGDQTQSCIYRIDTETINGIDQGVVLPFANKLASGVMRLTFDPKDKSLWVGQTGRGWRARGGAESSLQKITFNGQEPNAIYTIKVNAKGFDIHFIKAQDSQNFGPIKVSSWYYEDSRHYGSPEKGGRSEEISSIKWSADKKTCSVEFKSFKIEDEKVAGHTSRVYYLDLTQTSFGKTVGAFLSKAYYTLNSIPK</sequence>
<dbReference type="Proteomes" id="UP000004947">
    <property type="component" value="Unassembled WGS sequence"/>
</dbReference>
<evidence type="ECO:0000256" key="3">
    <source>
        <dbReference type="ARBA" id="ARBA00023004"/>
    </source>
</evidence>
<keyword evidence="2 4" id="KW-0479">Metal-binding</keyword>
<keyword evidence="1 4" id="KW-0349">Heme</keyword>
<dbReference type="Gene3D" id="1.10.760.10">
    <property type="entry name" value="Cytochrome c-like domain"/>
    <property type="match status" value="1"/>
</dbReference>
<evidence type="ECO:0000256" key="2">
    <source>
        <dbReference type="ARBA" id="ARBA00022723"/>
    </source>
</evidence>
<dbReference type="Gene3D" id="2.60.120.560">
    <property type="entry name" value="Exo-inulinase, domain 1"/>
    <property type="match status" value="1"/>
</dbReference>
<dbReference type="InterPro" id="IPR036909">
    <property type="entry name" value="Cyt_c-like_dom_sf"/>
</dbReference>
<gene>
    <name evidence="8" type="ORF">LNTAR_21390</name>
</gene>
<dbReference type="GO" id="GO:0016787">
    <property type="term" value="F:hydrolase activity"/>
    <property type="evidence" value="ECO:0007669"/>
    <property type="project" value="InterPro"/>
</dbReference>
<dbReference type="PROSITE" id="PS51175">
    <property type="entry name" value="CBM6"/>
    <property type="match status" value="1"/>
</dbReference>
<dbReference type="PROSITE" id="PS51007">
    <property type="entry name" value="CYTC"/>
    <property type="match status" value="1"/>
</dbReference>
<evidence type="ECO:0000313" key="9">
    <source>
        <dbReference type="Proteomes" id="UP000004947"/>
    </source>
</evidence>
<keyword evidence="3 4" id="KW-0408">Iron</keyword>
<keyword evidence="5" id="KW-0732">Signal</keyword>
<protein>
    <submittedName>
        <fullName evidence="8">Probable large, multifunctional secreted protein</fullName>
    </submittedName>
</protein>
<feature type="domain" description="CBM6" evidence="7">
    <location>
        <begin position="30"/>
        <end position="153"/>
    </location>
</feature>
<dbReference type="GO" id="GO:0046872">
    <property type="term" value="F:metal ion binding"/>
    <property type="evidence" value="ECO:0007669"/>
    <property type="project" value="UniProtKB-KW"/>
</dbReference>
<evidence type="ECO:0000259" key="7">
    <source>
        <dbReference type="PROSITE" id="PS51175"/>
    </source>
</evidence>
<dbReference type="GO" id="GO:0030246">
    <property type="term" value="F:carbohydrate binding"/>
    <property type="evidence" value="ECO:0007669"/>
    <property type="project" value="InterPro"/>
</dbReference>
<dbReference type="GO" id="GO:0009055">
    <property type="term" value="F:electron transfer activity"/>
    <property type="evidence" value="ECO:0007669"/>
    <property type="project" value="InterPro"/>
</dbReference>
<dbReference type="PANTHER" id="PTHR33546:SF1">
    <property type="entry name" value="LARGE, MULTIFUNCTIONAL SECRETED PROTEIN"/>
    <property type="match status" value="1"/>
</dbReference>
<dbReference type="AlphaFoldDB" id="A6DM12"/>
<dbReference type="InterPro" id="IPR009056">
    <property type="entry name" value="Cyt_c-like_dom"/>
</dbReference>
<dbReference type="Gene3D" id="2.120.10.30">
    <property type="entry name" value="TolB, C-terminal domain"/>
    <property type="match status" value="1"/>
</dbReference>
<evidence type="ECO:0000259" key="6">
    <source>
        <dbReference type="PROSITE" id="PS51007"/>
    </source>
</evidence>
<dbReference type="eggNOG" id="COG2133">
    <property type="taxonomic scope" value="Bacteria"/>
</dbReference>
<dbReference type="SUPFAM" id="SSF49785">
    <property type="entry name" value="Galactose-binding domain-like"/>
    <property type="match status" value="1"/>
</dbReference>
<dbReference type="SUPFAM" id="SSF46626">
    <property type="entry name" value="Cytochrome c"/>
    <property type="match status" value="1"/>
</dbReference>
<evidence type="ECO:0000313" key="8">
    <source>
        <dbReference type="EMBL" id="EDM27310.1"/>
    </source>
</evidence>
<dbReference type="EMBL" id="ABCK01000010">
    <property type="protein sequence ID" value="EDM27310.1"/>
    <property type="molecule type" value="Genomic_DNA"/>
</dbReference>
<dbReference type="InterPro" id="IPR008979">
    <property type="entry name" value="Galactose-bd-like_sf"/>
</dbReference>
<evidence type="ECO:0000256" key="5">
    <source>
        <dbReference type="SAM" id="SignalP"/>
    </source>
</evidence>
<dbReference type="GO" id="GO:0020037">
    <property type="term" value="F:heme binding"/>
    <property type="evidence" value="ECO:0007669"/>
    <property type="project" value="InterPro"/>
</dbReference>
<dbReference type="SUPFAM" id="SSF101898">
    <property type="entry name" value="NHL repeat"/>
    <property type="match status" value="1"/>
</dbReference>
<dbReference type="InterPro" id="IPR011042">
    <property type="entry name" value="6-blade_b-propeller_TolB-like"/>
</dbReference>
<comment type="caution">
    <text evidence="8">The sequence shown here is derived from an EMBL/GenBank/DDBJ whole genome shotgun (WGS) entry which is preliminary data.</text>
</comment>
<proteinExistence type="predicted"/>
<dbReference type="STRING" id="313628.LNTAR_21390"/>
<evidence type="ECO:0000256" key="4">
    <source>
        <dbReference type="PROSITE-ProRule" id="PRU00433"/>
    </source>
</evidence>
<dbReference type="PANTHER" id="PTHR33546">
    <property type="entry name" value="LARGE, MULTIFUNCTIONAL SECRETED PROTEIN-RELATED"/>
    <property type="match status" value="1"/>
</dbReference>
<feature type="signal peptide" evidence="5">
    <location>
        <begin position="1"/>
        <end position="23"/>
    </location>
</feature>
<dbReference type="InterPro" id="IPR010496">
    <property type="entry name" value="AL/BT2_dom"/>
</dbReference>
<reference evidence="8 9" key="1">
    <citation type="journal article" date="2010" name="J. Bacteriol.">
        <title>Genome sequence of Lentisphaera araneosa HTCC2155T, the type species of the order Lentisphaerales in the phylum Lentisphaerae.</title>
        <authorList>
            <person name="Thrash J.C."/>
            <person name="Cho J.C."/>
            <person name="Vergin K.L."/>
            <person name="Morris R.M."/>
            <person name="Giovannoni S.J."/>
        </authorList>
    </citation>
    <scope>NUCLEOTIDE SEQUENCE [LARGE SCALE GENOMIC DNA]</scope>
    <source>
        <strain evidence="8 9">HTCC2155</strain>
    </source>
</reference>
<dbReference type="Gene3D" id="2.60.120.260">
    <property type="entry name" value="Galactose-binding domain-like"/>
    <property type="match status" value="1"/>
</dbReference>
<dbReference type="Pfam" id="PF03422">
    <property type="entry name" value="CBM_6"/>
    <property type="match status" value="1"/>
</dbReference>
<keyword evidence="9" id="KW-1185">Reference proteome</keyword>
<dbReference type="CDD" id="cd04083">
    <property type="entry name" value="CBM35_Lmo2446-like"/>
    <property type="match status" value="1"/>
</dbReference>
<feature type="chain" id="PRO_5002694127" evidence="5">
    <location>
        <begin position="24"/>
        <end position="1258"/>
    </location>
</feature>
<dbReference type="RefSeq" id="WP_007278919.1">
    <property type="nucleotide sequence ID" value="NZ_ABCK01000010.1"/>
</dbReference>